<protein>
    <submittedName>
        <fullName evidence="2">Uncharacterized protein</fullName>
    </submittedName>
</protein>
<dbReference type="EMBL" id="WHVB01000001">
    <property type="protein sequence ID" value="KAF8486913.1"/>
    <property type="molecule type" value="Genomic_DNA"/>
</dbReference>
<dbReference type="Proteomes" id="UP000759537">
    <property type="component" value="Unassembled WGS sequence"/>
</dbReference>
<dbReference type="OrthoDB" id="3295827at2759"/>
<accession>A0A9P5N5F4</accession>
<comment type="caution">
    <text evidence="2">The sequence shown here is derived from an EMBL/GenBank/DDBJ whole genome shotgun (WGS) entry which is preliminary data.</text>
</comment>
<gene>
    <name evidence="2" type="ORF">DFH94DRAFT_6741</name>
</gene>
<reference evidence="2" key="2">
    <citation type="journal article" date="2020" name="Nat. Commun.">
        <title>Large-scale genome sequencing of mycorrhizal fungi provides insights into the early evolution of symbiotic traits.</title>
        <authorList>
            <person name="Miyauchi S."/>
            <person name="Kiss E."/>
            <person name="Kuo A."/>
            <person name="Drula E."/>
            <person name="Kohler A."/>
            <person name="Sanchez-Garcia M."/>
            <person name="Morin E."/>
            <person name="Andreopoulos B."/>
            <person name="Barry K.W."/>
            <person name="Bonito G."/>
            <person name="Buee M."/>
            <person name="Carver A."/>
            <person name="Chen C."/>
            <person name="Cichocki N."/>
            <person name="Clum A."/>
            <person name="Culley D."/>
            <person name="Crous P.W."/>
            <person name="Fauchery L."/>
            <person name="Girlanda M."/>
            <person name="Hayes R.D."/>
            <person name="Keri Z."/>
            <person name="LaButti K."/>
            <person name="Lipzen A."/>
            <person name="Lombard V."/>
            <person name="Magnuson J."/>
            <person name="Maillard F."/>
            <person name="Murat C."/>
            <person name="Nolan M."/>
            <person name="Ohm R.A."/>
            <person name="Pangilinan J."/>
            <person name="Pereira M.F."/>
            <person name="Perotto S."/>
            <person name="Peter M."/>
            <person name="Pfister S."/>
            <person name="Riley R."/>
            <person name="Sitrit Y."/>
            <person name="Stielow J.B."/>
            <person name="Szollosi G."/>
            <person name="Zifcakova L."/>
            <person name="Stursova M."/>
            <person name="Spatafora J.W."/>
            <person name="Tedersoo L."/>
            <person name="Vaario L.M."/>
            <person name="Yamada A."/>
            <person name="Yan M."/>
            <person name="Wang P."/>
            <person name="Xu J."/>
            <person name="Bruns T."/>
            <person name="Baldrian P."/>
            <person name="Vilgalys R."/>
            <person name="Dunand C."/>
            <person name="Henrissat B."/>
            <person name="Grigoriev I.V."/>
            <person name="Hibbett D."/>
            <person name="Nagy L.G."/>
            <person name="Martin F.M."/>
        </authorList>
    </citation>
    <scope>NUCLEOTIDE SEQUENCE</scope>
    <source>
        <strain evidence="2">Prilba</strain>
    </source>
</reference>
<feature type="region of interest" description="Disordered" evidence="1">
    <location>
        <begin position="1"/>
        <end position="21"/>
    </location>
</feature>
<feature type="region of interest" description="Disordered" evidence="1">
    <location>
        <begin position="137"/>
        <end position="171"/>
    </location>
</feature>
<proteinExistence type="predicted"/>
<feature type="compositionally biased region" description="Polar residues" evidence="1">
    <location>
        <begin position="1"/>
        <end position="20"/>
    </location>
</feature>
<organism evidence="2 3">
    <name type="scientific">Russula ochroleuca</name>
    <dbReference type="NCBI Taxonomy" id="152965"/>
    <lineage>
        <taxon>Eukaryota</taxon>
        <taxon>Fungi</taxon>
        <taxon>Dikarya</taxon>
        <taxon>Basidiomycota</taxon>
        <taxon>Agaricomycotina</taxon>
        <taxon>Agaricomycetes</taxon>
        <taxon>Russulales</taxon>
        <taxon>Russulaceae</taxon>
        <taxon>Russula</taxon>
    </lineage>
</organism>
<feature type="compositionally biased region" description="Basic and acidic residues" evidence="1">
    <location>
        <begin position="142"/>
        <end position="171"/>
    </location>
</feature>
<keyword evidence="3" id="KW-1185">Reference proteome</keyword>
<evidence type="ECO:0000313" key="3">
    <source>
        <dbReference type="Proteomes" id="UP000759537"/>
    </source>
</evidence>
<evidence type="ECO:0000256" key="1">
    <source>
        <dbReference type="SAM" id="MobiDB-lite"/>
    </source>
</evidence>
<name>A0A9P5N5F4_9AGAM</name>
<evidence type="ECO:0000313" key="2">
    <source>
        <dbReference type="EMBL" id="KAF8486913.1"/>
    </source>
</evidence>
<reference evidence="2" key="1">
    <citation type="submission" date="2019-10" db="EMBL/GenBank/DDBJ databases">
        <authorList>
            <consortium name="DOE Joint Genome Institute"/>
            <person name="Kuo A."/>
            <person name="Miyauchi S."/>
            <person name="Kiss E."/>
            <person name="Drula E."/>
            <person name="Kohler A."/>
            <person name="Sanchez-Garcia M."/>
            <person name="Andreopoulos B."/>
            <person name="Barry K.W."/>
            <person name="Bonito G."/>
            <person name="Buee M."/>
            <person name="Carver A."/>
            <person name="Chen C."/>
            <person name="Cichocki N."/>
            <person name="Clum A."/>
            <person name="Culley D."/>
            <person name="Crous P.W."/>
            <person name="Fauchery L."/>
            <person name="Girlanda M."/>
            <person name="Hayes R."/>
            <person name="Keri Z."/>
            <person name="LaButti K."/>
            <person name="Lipzen A."/>
            <person name="Lombard V."/>
            <person name="Magnuson J."/>
            <person name="Maillard F."/>
            <person name="Morin E."/>
            <person name="Murat C."/>
            <person name="Nolan M."/>
            <person name="Ohm R."/>
            <person name="Pangilinan J."/>
            <person name="Pereira M."/>
            <person name="Perotto S."/>
            <person name="Peter M."/>
            <person name="Riley R."/>
            <person name="Sitrit Y."/>
            <person name="Stielow B."/>
            <person name="Szollosi G."/>
            <person name="Zifcakova L."/>
            <person name="Stursova M."/>
            <person name="Spatafora J.W."/>
            <person name="Tedersoo L."/>
            <person name="Vaario L.-M."/>
            <person name="Yamada A."/>
            <person name="Yan M."/>
            <person name="Wang P."/>
            <person name="Xu J."/>
            <person name="Bruns T."/>
            <person name="Baldrian P."/>
            <person name="Vilgalys R."/>
            <person name="Henrissat B."/>
            <person name="Grigoriev I.V."/>
            <person name="Hibbett D."/>
            <person name="Nagy L.G."/>
            <person name="Martin F.M."/>
        </authorList>
    </citation>
    <scope>NUCLEOTIDE SEQUENCE</scope>
    <source>
        <strain evidence="2">Prilba</strain>
    </source>
</reference>
<dbReference type="AlphaFoldDB" id="A0A9P5N5F4"/>
<sequence>MTSNQVVASNSDRSSSTTKHNGPLHSAILLKCVRRFACNLKHCTPLGRSPVTHRRHRHACLHEKDPEIETKSDFDLSNALAQIAPPEVHDDIEKQDLPSLSVSEIVQLICDTWERGLNDNRALRVLMGRVKKLLDESAEAGTDERHAHGEHGRFDGHREEGAETPRIRVDSENIERDVFSTTWPESSDASSMAYSYTVTSITSFNERTNWLFGHVMR</sequence>